<feature type="non-terminal residue" evidence="3">
    <location>
        <position position="1"/>
    </location>
</feature>
<feature type="transmembrane region" description="Helical" evidence="1">
    <location>
        <begin position="42"/>
        <end position="61"/>
    </location>
</feature>
<protein>
    <recommendedName>
        <fullName evidence="2">CAAX prenyl protease 2/Lysostaphin resistance protein A-like domain-containing protein</fullName>
    </recommendedName>
</protein>
<evidence type="ECO:0000313" key="3">
    <source>
        <dbReference type="EMBL" id="GAG57177.1"/>
    </source>
</evidence>
<dbReference type="InterPro" id="IPR003675">
    <property type="entry name" value="Rce1/LyrA-like_dom"/>
</dbReference>
<dbReference type="GO" id="GO:0080120">
    <property type="term" value="P:CAAX-box protein maturation"/>
    <property type="evidence" value="ECO:0007669"/>
    <property type="project" value="UniProtKB-ARBA"/>
</dbReference>
<dbReference type="EMBL" id="BART01007389">
    <property type="protein sequence ID" value="GAG57177.1"/>
    <property type="molecule type" value="Genomic_DNA"/>
</dbReference>
<sequence>GYFKLKVSWKWWFGALALLLAPFLVCLIIALVSGGYTLPVEFTVSLLLVSIVFYFFSGPIAEEAGWRGFALPRMLKKRNATTATLIQGVIWIFWHVPLVIVPASSQATALWPVYATLVLLSNIILNWLYINSKGSLAVTILAHFCFNFGSTLIVTLLSLVPYMTFSIVGSVLGVFYLLVIYIFFSAKTYEPRSKQNKE</sequence>
<accession>X0ZG75</accession>
<keyword evidence="1" id="KW-1133">Transmembrane helix</keyword>
<dbReference type="PANTHER" id="PTHR35797">
    <property type="entry name" value="PROTEASE-RELATED"/>
    <property type="match status" value="1"/>
</dbReference>
<feature type="transmembrane region" description="Helical" evidence="1">
    <location>
        <begin position="136"/>
        <end position="157"/>
    </location>
</feature>
<keyword evidence="1" id="KW-0812">Transmembrane</keyword>
<feature type="transmembrane region" description="Helical" evidence="1">
    <location>
        <begin position="82"/>
        <end position="103"/>
    </location>
</feature>
<dbReference type="InterPro" id="IPR042150">
    <property type="entry name" value="MmRce1-like"/>
</dbReference>
<feature type="domain" description="CAAX prenyl protease 2/Lysostaphin resistance protein A-like" evidence="2">
    <location>
        <begin position="47"/>
        <end position="148"/>
    </location>
</feature>
<comment type="caution">
    <text evidence="3">The sequence shown here is derived from an EMBL/GenBank/DDBJ whole genome shotgun (WGS) entry which is preliminary data.</text>
</comment>
<evidence type="ECO:0000256" key="1">
    <source>
        <dbReference type="SAM" id="Phobius"/>
    </source>
</evidence>
<proteinExistence type="predicted"/>
<evidence type="ECO:0000259" key="2">
    <source>
        <dbReference type="Pfam" id="PF02517"/>
    </source>
</evidence>
<feature type="transmembrane region" description="Helical" evidence="1">
    <location>
        <begin position="163"/>
        <end position="184"/>
    </location>
</feature>
<dbReference type="Pfam" id="PF02517">
    <property type="entry name" value="Rce1-like"/>
    <property type="match status" value="1"/>
</dbReference>
<feature type="transmembrane region" description="Helical" evidence="1">
    <location>
        <begin position="109"/>
        <end position="129"/>
    </location>
</feature>
<dbReference type="PANTHER" id="PTHR35797:SF1">
    <property type="entry name" value="PROTEASE"/>
    <property type="match status" value="1"/>
</dbReference>
<dbReference type="GO" id="GO:0004175">
    <property type="term" value="F:endopeptidase activity"/>
    <property type="evidence" value="ECO:0007669"/>
    <property type="project" value="UniProtKB-ARBA"/>
</dbReference>
<reference evidence="3" key="1">
    <citation type="journal article" date="2014" name="Front. Microbiol.">
        <title>High frequency of phylogenetically diverse reductive dehalogenase-homologous genes in deep subseafloor sedimentary metagenomes.</title>
        <authorList>
            <person name="Kawai M."/>
            <person name="Futagami T."/>
            <person name="Toyoda A."/>
            <person name="Takaki Y."/>
            <person name="Nishi S."/>
            <person name="Hori S."/>
            <person name="Arai W."/>
            <person name="Tsubouchi T."/>
            <person name="Morono Y."/>
            <person name="Uchiyama I."/>
            <person name="Ito T."/>
            <person name="Fujiyama A."/>
            <person name="Inagaki F."/>
            <person name="Takami H."/>
        </authorList>
    </citation>
    <scope>NUCLEOTIDE SEQUENCE</scope>
    <source>
        <strain evidence="3">Expedition CK06-06</strain>
    </source>
</reference>
<organism evidence="3">
    <name type="scientific">marine sediment metagenome</name>
    <dbReference type="NCBI Taxonomy" id="412755"/>
    <lineage>
        <taxon>unclassified sequences</taxon>
        <taxon>metagenomes</taxon>
        <taxon>ecological metagenomes</taxon>
    </lineage>
</organism>
<gene>
    <name evidence="3" type="ORF">S01H4_16823</name>
</gene>
<feature type="transmembrane region" description="Helical" evidence="1">
    <location>
        <begin position="12"/>
        <end position="36"/>
    </location>
</feature>
<name>X0ZG75_9ZZZZ</name>
<keyword evidence="1" id="KW-0472">Membrane</keyword>
<dbReference type="AlphaFoldDB" id="X0ZG75"/>